<reference evidence="2 3" key="1">
    <citation type="journal article" date="2016" name="J. Zhejiang Univ. Sci. B">
        <title>Antibiotic resistance mechanisms of Myroides sp.</title>
        <authorList>
            <person name="Hu S."/>
            <person name="Yuan S."/>
            <person name="Qu H."/>
            <person name="Jiang T."/>
            <person name="Zhou Y."/>
            <person name="Wang M."/>
            <person name="Ming D."/>
        </authorList>
    </citation>
    <scope>NUCLEOTIDE SEQUENCE [LARGE SCALE GENOMIC DNA]</scope>
    <source>
        <strain evidence="2 3">PR63039</strain>
    </source>
</reference>
<dbReference type="InterPro" id="IPR036873">
    <property type="entry name" value="Rhodanese-like_dom_sf"/>
</dbReference>
<dbReference type="InterPro" id="IPR001763">
    <property type="entry name" value="Rhodanese-like_dom"/>
</dbReference>
<gene>
    <name evidence="2" type="ORF">AS202_16140</name>
</gene>
<dbReference type="AlphaFoldDB" id="A0AAI8C7Y9"/>
<dbReference type="SMART" id="SM00450">
    <property type="entry name" value="RHOD"/>
    <property type="match status" value="1"/>
</dbReference>
<feature type="domain" description="Rhodanese" evidence="1">
    <location>
        <begin position="21"/>
        <end position="98"/>
    </location>
</feature>
<protein>
    <submittedName>
        <fullName evidence="2">Sulfurtransferase</fullName>
    </submittedName>
</protein>
<dbReference type="KEGG" id="mod:AS202_16140"/>
<dbReference type="PANTHER" id="PTHR43031:SF1">
    <property type="entry name" value="PYRIDINE NUCLEOTIDE-DISULPHIDE OXIDOREDUCTASE"/>
    <property type="match status" value="1"/>
</dbReference>
<dbReference type="Gene3D" id="3.40.250.10">
    <property type="entry name" value="Rhodanese-like domain"/>
    <property type="match status" value="1"/>
</dbReference>
<dbReference type="InterPro" id="IPR050229">
    <property type="entry name" value="GlpE_sulfurtransferase"/>
</dbReference>
<accession>A0AAI8C7Y9</accession>
<evidence type="ECO:0000313" key="3">
    <source>
        <dbReference type="Proteomes" id="UP000069030"/>
    </source>
</evidence>
<dbReference type="PROSITE" id="PS50206">
    <property type="entry name" value="RHODANESE_3"/>
    <property type="match status" value="1"/>
</dbReference>
<evidence type="ECO:0000259" key="1">
    <source>
        <dbReference type="PROSITE" id="PS50206"/>
    </source>
</evidence>
<dbReference type="Proteomes" id="UP000069030">
    <property type="component" value="Chromosome"/>
</dbReference>
<evidence type="ECO:0000313" key="2">
    <source>
        <dbReference type="EMBL" id="ALU27580.1"/>
    </source>
</evidence>
<proteinExistence type="predicted"/>
<dbReference type="CDD" id="cd00158">
    <property type="entry name" value="RHOD"/>
    <property type="match status" value="1"/>
</dbReference>
<dbReference type="SUPFAM" id="SSF52821">
    <property type="entry name" value="Rhodanese/Cell cycle control phosphatase"/>
    <property type="match status" value="1"/>
</dbReference>
<dbReference type="Pfam" id="PF00581">
    <property type="entry name" value="Rhodanese"/>
    <property type="match status" value="1"/>
</dbReference>
<dbReference type="EMBL" id="CP013690">
    <property type="protein sequence ID" value="ALU27580.1"/>
    <property type="molecule type" value="Genomic_DNA"/>
</dbReference>
<organism evidence="2 3">
    <name type="scientific">Myroides odoratimimus</name>
    <dbReference type="NCBI Taxonomy" id="76832"/>
    <lineage>
        <taxon>Bacteria</taxon>
        <taxon>Pseudomonadati</taxon>
        <taxon>Bacteroidota</taxon>
        <taxon>Flavobacteriia</taxon>
        <taxon>Flavobacteriales</taxon>
        <taxon>Flavobacteriaceae</taxon>
        <taxon>Myroides</taxon>
    </lineage>
</organism>
<dbReference type="PANTHER" id="PTHR43031">
    <property type="entry name" value="FAD-DEPENDENT OXIDOREDUCTASE"/>
    <property type="match status" value="1"/>
</dbReference>
<name>A0AAI8C7Y9_9FLAO</name>
<sequence>MFGFINKLLGLDKGELLFAYIQEGAMLVDVRTVGEFKSGSVPGALNIPLDTLESQLHKLPKENKIVVFCRSGMRSGQAKRMLEQKGYTQVINGGTWTKVANVKGR</sequence>
<dbReference type="RefSeq" id="WP_006261744.1">
    <property type="nucleotide sequence ID" value="NZ_CP013690.1"/>
</dbReference>